<reference evidence="2" key="1">
    <citation type="submission" date="2022-01" db="EMBL/GenBank/DDBJ databases">
        <title>Complete genome of Methanomicrobium antiquum DSM 21220.</title>
        <authorList>
            <person name="Chen S.-C."/>
            <person name="You Y.-T."/>
            <person name="Zhou Y.-Z."/>
            <person name="Lai M.-C."/>
        </authorList>
    </citation>
    <scope>NUCLEOTIDE SEQUENCE</scope>
    <source>
        <strain evidence="2">DSM 21220</strain>
    </source>
</reference>
<dbReference type="KEGG" id="manq:L1994_09065"/>
<dbReference type="AlphaFoldDB" id="A0AAF0FPU6"/>
<sequence>MDKKIILFSFLIISAFLLTGFACALEETEIVIESDSDWISAGGGSATISVSLLNSSCTITNVEFRCTESEKFGDVSQKTVSSSPFITYFSSTVSGTANIEAIVSYNDSEGNTGTITKNINQKIDHTVPHEILSVNYLNEVTVNENTPVTVIMADRYGNLIDSRYEEEDSISPEFIEMYSSPQDALFFDGADYTLNYTKVYVNSSGAASALLRVSKVPGNNEISLYPPNGIEPQYRTIMGLGNAWPFSIIASVSPNNGQTPYLPADEESKFYINYYLFDQYGNPAGNRTIHIESSNVNDADFYRTSNMDNGVVSISYGPTSQKSVITLVAYSVDNESVYVEQRIMFDSTEPVDMILTANPEVMPSYDVSSDRTSAVRAKVIDERGNPVANETVSFSIVDGSYPSYSTSSPSLSEPSALTNEDGYAVIDFIPGSFIYDTNDPLYELQASANCTVRAVWENMEGVSTERDIILEWKNFPYLSVESEVTPETVSVNDTVDVTVRLIGDGWALQPDPIDVVLSADRSGSMLKDYPDRMVVVMDAMKEFTSSMSEKRDRIGLTTFGNKGWSDIWNYGMFYWAGYDGYSRYISKEDITYISQNYPNNGTDYSDYATLDIGLTPDYSNVYDTISGIVPMQGTPMRGGIYLALKELIENGKEDAVRAVVVLSDGDYNYYGDPLARGSGFTSYPSDFGDLTKNYYRFSDLSYDNQNLAKYAKSKNIKIYSIAFGNDLSYEGRRTLRLLAEESEGEFFDDVDSSNINDVYREIAGDLKTEAGVNTQMNLDFTNVELNNITVPNTQFEPVLEYVYANDRSTVISKWNRTEIVIPRYTVDDRDEWSANRSLDFDVGTVRLGETWETTFRLRALKDGNINIFGPGSTIKFNNGTDELSLPKTFITAVHNQTSTGIDFKDLSISDLRSTNTATVTDALDLKWNINYTGEYSAEQNVYYLRQGDDVWILFETMSPVFGPVEEKEQSAVFVVKDMPPGTYSIRVHAKSPDTADAISEIDSCLKIGDSEVSYIKIE</sequence>
<proteinExistence type="predicted"/>
<gene>
    <name evidence="2" type="ORF">L1994_09065</name>
</gene>
<feature type="domain" description="VWFA" evidence="1">
    <location>
        <begin position="514"/>
        <end position="762"/>
    </location>
</feature>
<dbReference type="SMART" id="SM00327">
    <property type="entry name" value="VWA"/>
    <property type="match status" value="1"/>
</dbReference>
<dbReference type="EMBL" id="CP091092">
    <property type="protein sequence ID" value="WFN36287.1"/>
    <property type="molecule type" value="Genomic_DNA"/>
</dbReference>
<organism evidence="2 3">
    <name type="scientific">Methanomicrobium antiquum</name>
    <dbReference type="NCBI Taxonomy" id="487686"/>
    <lineage>
        <taxon>Archaea</taxon>
        <taxon>Methanobacteriati</taxon>
        <taxon>Methanobacteriota</taxon>
        <taxon>Stenosarchaea group</taxon>
        <taxon>Methanomicrobia</taxon>
        <taxon>Methanomicrobiales</taxon>
        <taxon>Methanomicrobiaceae</taxon>
        <taxon>Methanomicrobium</taxon>
    </lineage>
</organism>
<dbReference type="PROSITE" id="PS50234">
    <property type="entry name" value="VWFA"/>
    <property type="match status" value="1"/>
</dbReference>
<dbReference type="InterPro" id="IPR013783">
    <property type="entry name" value="Ig-like_fold"/>
</dbReference>
<accession>A0AAF0FPU6</accession>
<evidence type="ECO:0000313" key="3">
    <source>
        <dbReference type="Proteomes" id="UP001218895"/>
    </source>
</evidence>
<dbReference type="Gene3D" id="2.60.40.10">
    <property type="entry name" value="Immunoglobulins"/>
    <property type="match status" value="1"/>
</dbReference>
<dbReference type="SUPFAM" id="SSF53300">
    <property type="entry name" value="vWA-like"/>
    <property type="match status" value="1"/>
</dbReference>
<keyword evidence="3" id="KW-1185">Reference proteome</keyword>
<dbReference type="SUPFAM" id="SSF49373">
    <property type="entry name" value="Invasin/intimin cell-adhesion fragments"/>
    <property type="match status" value="1"/>
</dbReference>
<dbReference type="InterPro" id="IPR002035">
    <property type="entry name" value="VWF_A"/>
</dbReference>
<name>A0AAF0FPU6_9EURY</name>
<dbReference type="PROSITE" id="PS51257">
    <property type="entry name" value="PROKAR_LIPOPROTEIN"/>
    <property type="match status" value="1"/>
</dbReference>
<evidence type="ECO:0000313" key="2">
    <source>
        <dbReference type="EMBL" id="WFN36287.1"/>
    </source>
</evidence>
<dbReference type="Proteomes" id="UP001218895">
    <property type="component" value="Chromosome"/>
</dbReference>
<dbReference type="RefSeq" id="WP_278099125.1">
    <property type="nucleotide sequence ID" value="NZ_CP091092.1"/>
</dbReference>
<evidence type="ECO:0000259" key="1">
    <source>
        <dbReference type="PROSITE" id="PS50234"/>
    </source>
</evidence>
<dbReference type="Gene3D" id="3.40.50.410">
    <property type="entry name" value="von Willebrand factor, type A domain"/>
    <property type="match status" value="1"/>
</dbReference>
<dbReference type="InterPro" id="IPR008964">
    <property type="entry name" value="Invasin/intimin_cell_adhesion"/>
</dbReference>
<dbReference type="GeneID" id="79950545"/>
<dbReference type="InterPro" id="IPR036465">
    <property type="entry name" value="vWFA_dom_sf"/>
</dbReference>
<protein>
    <submittedName>
        <fullName evidence="2">VWA domain-containing protein</fullName>
    </submittedName>
</protein>